<feature type="region of interest" description="Disordered" evidence="1">
    <location>
        <begin position="287"/>
        <end position="312"/>
    </location>
</feature>
<proteinExistence type="predicted"/>
<dbReference type="EMBL" id="LASV01000038">
    <property type="protein sequence ID" value="KKA25061.1"/>
    <property type="molecule type" value="Genomic_DNA"/>
</dbReference>
<feature type="compositionally biased region" description="Basic residues" evidence="1">
    <location>
        <begin position="145"/>
        <end position="156"/>
    </location>
</feature>
<gene>
    <name evidence="2" type="ORF">T310_0926</name>
</gene>
<name>A0A0F4Z4P1_RASE3</name>
<feature type="compositionally biased region" description="Low complexity" evidence="1">
    <location>
        <begin position="1"/>
        <end position="12"/>
    </location>
</feature>
<keyword evidence="3" id="KW-1185">Reference proteome</keyword>
<reference evidence="2 3" key="1">
    <citation type="submission" date="2015-04" db="EMBL/GenBank/DDBJ databases">
        <authorList>
            <person name="Heijne W.H."/>
            <person name="Fedorova N.D."/>
            <person name="Nierman W.C."/>
            <person name="Vollebregt A.W."/>
            <person name="Zhao Z."/>
            <person name="Wu L."/>
            <person name="Kumar M."/>
            <person name="Stam H."/>
            <person name="van den Berg M.A."/>
            <person name="Pel H.J."/>
        </authorList>
    </citation>
    <scope>NUCLEOTIDE SEQUENCE [LARGE SCALE GENOMIC DNA]</scope>
    <source>
        <strain evidence="2 3">CBS 393.64</strain>
    </source>
</reference>
<organism evidence="2 3">
    <name type="scientific">Rasamsonia emersonii (strain ATCC 16479 / CBS 393.64 / IMI 116815)</name>
    <dbReference type="NCBI Taxonomy" id="1408163"/>
    <lineage>
        <taxon>Eukaryota</taxon>
        <taxon>Fungi</taxon>
        <taxon>Dikarya</taxon>
        <taxon>Ascomycota</taxon>
        <taxon>Pezizomycotina</taxon>
        <taxon>Eurotiomycetes</taxon>
        <taxon>Eurotiomycetidae</taxon>
        <taxon>Eurotiales</taxon>
        <taxon>Trichocomaceae</taxon>
        <taxon>Rasamsonia</taxon>
    </lineage>
</organism>
<evidence type="ECO:0000256" key="1">
    <source>
        <dbReference type="SAM" id="MobiDB-lite"/>
    </source>
</evidence>
<sequence>MSIPSSPVSPVSPRHRRHPSSLDLSSANDFDQSPFHSPQTPRSPRALSPSTPRQENSQVMDGERRMSEDYIGAVDSGGGLGSLADELADAFADEEGYEDASGLENSHAQMGAREDDDSYPESAQGTGTPHGDLSPERNTLQPPKQRTRAAQIRHRRTESQYDGSDYGNDSDFEEAGDIPPSLEARMAGIESLARRGTEENGSSNDQVIKRVIQSLQNLGAQSGIENGATRLITAHTSITSHLTHQTRALQNLIHPLLFSHFPLLSNEAIDSLIPLIDDGLLPNLPYPFPQQSQMSQHGSPRPLSSSSSASSQGNAALNPLVALQSLLNQTSDLTLTLRSLSDTLHESRQLTSTASRRLRSARELVAELRREDQDREEGHRWIEKGQWDRRLREREAGRVCGEVVSGFEAVCCEWRTKLFGAAAPAAGGGELAAA</sequence>
<accession>A0A0F4Z4P1</accession>
<evidence type="ECO:0000313" key="3">
    <source>
        <dbReference type="Proteomes" id="UP000053958"/>
    </source>
</evidence>
<dbReference type="Proteomes" id="UP000053958">
    <property type="component" value="Unassembled WGS sequence"/>
</dbReference>
<protein>
    <submittedName>
        <fullName evidence="2">Uncharacterized protein</fullName>
    </submittedName>
</protein>
<dbReference type="GeneID" id="25312980"/>
<dbReference type="OrthoDB" id="5427526at2759"/>
<evidence type="ECO:0000313" key="2">
    <source>
        <dbReference type="EMBL" id="KKA25061.1"/>
    </source>
</evidence>
<comment type="caution">
    <text evidence="2">The sequence shown here is derived from an EMBL/GenBank/DDBJ whole genome shotgun (WGS) entry which is preliminary data.</text>
</comment>
<feature type="compositionally biased region" description="Polar residues" evidence="1">
    <location>
        <begin position="289"/>
        <end position="298"/>
    </location>
</feature>
<dbReference type="AlphaFoldDB" id="A0A0F4Z4P1"/>
<feature type="compositionally biased region" description="Acidic residues" evidence="1">
    <location>
        <begin position="86"/>
        <end position="98"/>
    </location>
</feature>
<feature type="compositionally biased region" description="Polar residues" evidence="1">
    <location>
        <begin position="22"/>
        <end position="59"/>
    </location>
</feature>
<feature type="region of interest" description="Disordered" evidence="1">
    <location>
        <begin position="1"/>
        <end position="169"/>
    </location>
</feature>
<dbReference type="RefSeq" id="XP_013331673.1">
    <property type="nucleotide sequence ID" value="XM_013476219.1"/>
</dbReference>